<dbReference type="InterPro" id="IPR034660">
    <property type="entry name" value="DinB/YfiT-like"/>
</dbReference>
<dbReference type="InterPro" id="IPR017520">
    <property type="entry name" value="CHP03086"/>
</dbReference>
<dbReference type="InterPro" id="IPR017517">
    <property type="entry name" value="Maleyloyr_isom"/>
</dbReference>
<dbReference type="eggNOG" id="COG1576">
    <property type="taxonomic scope" value="Bacteria"/>
</dbReference>
<dbReference type="AlphaFoldDB" id="C7PXI4"/>
<protein>
    <recommendedName>
        <fullName evidence="1">Mycothiol-dependent maleylpyruvate isomerase metal-binding domain-containing protein</fullName>
    </recommendedName>
</protein>
<dbReference type="Pfam" id="PF11716">
    <property type="entry name" value="MDMPI_N"/>
    <property type="match status" value="1"/>
</dbReference>
<dbReference type="GO" id="GO:0046872">
    <property type="term" value="F:metal ion binding"/>
    <property type="evidence" value="ECO:0007669"/>
    <property type="project" value="InterPro"/>
</dbReference>
<dbReference type="STRING" id="479433.Caci_2519"/>
<feature type="domain" description="Mycothiol-dependent maleylpyruvate isomerase metal-binding" evidence="1">
    <location>
        <begin position="6"/>
        <end position="124"/>
    </location>
</feature>
<proteinExistence type="predicted"/>
<organism evidence="2 3">
    <name type="scientific">Catenulispora acidiphila (strain DSM 44928 / JCM 14897 / NBRC 102108 / NRRL B-24433 / ID139908)</name>
    <dbReference type="NCBI Taxonomy" id="479433"/>
    <lineage>
        <taxon>Bacteria</taxon>
        <taxon>Bacillati</taxon>
        <taxon>Actinomycetota</taxon>
        <taxon>Actinomycetes</taxon>
        <taxon>Catenulisporales</taxon>
        <taxon>Catenulisporaceae</taxon>
        <taxon>Catenulispora</taxon>
    </lineage>
</organism>
<gene>
    <name evidence="2" type="ordered locus">Caci_2519</name>
</gene>
<accession>C7PXI4</accession>
<dbReference type="KEGG" id="cai:Caci_2519"/>
<dbReference type="SUPFAM" id="SSF109854">
    <property type="entry name" value="DinB/YfiT-like putative metalloenzymes"/>
    <property type="match status" value="1"/>
</dbReference>
<dbReference type="EMBL" id="CP001700">
    <property type="protein sequence ID" value="ACU71437.1"/>
    <property type="molecule type" value="Genomic_DNA"/>
</dbReference>
<dbReference type="Proteomes" id="UP000000851">
    <property type="component" value="Chromosome"/>
</dbReference>
<reference evidence="2 3" key="1">
    <citation type="journal article" date="2009" name="Stand. Genomic Sci.">
        <title>Complete genome sequence of Catenulispora acidiphila type strain (ID 139908).</title>
        <authorList>
            <person name="Copeland A."/>
            <person name="Lapidus A."/>
            <person name="Glavina Del Rio T."/>
            <person name="Nolan M."/>
            <person name="Lucas S."/>
            <person name="Chen F."/>
            <person name="Tice H."/>
            <person name="Cheng J.F."/>
            <person name="Bruce D."/>
            <person name="Goodwin L."/>
            <person name="Pitluck S."/>
            <person name="Mikhailova N."/>
            <person name="Pati A."/>
            <person name="Ivanova N."/>
            <person name="Mavromatis K."/>
            <person name="Chen A."/>
            <person name="Palaniappan K."/>
            <person name="Chain P."/>
            <person name="Land M."/>
            <person name="Hauser L."/>
            <person name="Chang Y.J."/>
            <person name="Jeffries C.D."/>
            <person name="Chertkov O."/>
            <person name="Brettin T."/>
            <person name="Detter J.C."/>
            <person name="Han C."/>
            <person name="Ali Z."/>
            <person name="Tindall B.J."/>
            <person name="Goker M."/>
            <person name="Bristow J."/>
            <person name="Eisen J.A."/>
            <person name="Markowitz V."/>
            <person name="Hugenholtz P."/>
            <person name="Kyrpides N.C."/>
            <person name="Klenk H.P."/>
        </authorList>
    </citation>
    <scope>NUCLEOTIDE SEQUENCE [LARGE SCALE GENOMIC DNA]</scope>
    <source>
        <strain evidence="3">DSM 44928 / JCM 14897 / NBRC 102108 / NRRL B-24433 / ID139908</strain>
    </source>
</reference>
<evidence type="ECO:0000313" key="3">
    <source>
        <dbReference type="Proteomes" id="UP000000851"/>
    </source>
</evidence>
<dbReference type="Gene3D" id="1.20.120.450">
    <property type="entry name" value="dinb family like domain"/>
    <property type="match status" value="1"/>
</dbReference>
<evidence type="ECO:0000313" key="2">
    <source>
        <dbReference type="EMBL" id="ACU71437.1"/>
    </source>
</evidence>
<dbReference type="InParanoid" id="C7PXI4"/>
<dbReference type="NCBIfam" id="TIGR03083">
    <property type="entry name" value="maleylpyruvate isomerase family mycothiol-dependent enzyme"/>
    <property type="match status" value="1"/>
</dbReference>
<dbReference type="InterPro" id="IPR024344">
    <property type="entry name" value="MDMPI_metal-binding"/>
</dbReference>
<keyword evidence="3" id="KW-1185">Reference proteome</keyword>
<name>C7PXI4_CATAD</name>
<evidence type="ECO:0000259" key="1">
    <source>
        <dbReference type="Pfam" id="PF11716"/>
    </source>
</evidence>
<dbReference type="NCBIfam" id="TIGR03086">
    <property type="entry name" value="TIGR03086 family metal-binding protein"/>
    <property type="match status" value="1"/>
</dbReference>
<dbReference type="HOGENOM" id="CLU_051661_2_1_11"/>
<sequence length="186" mass="19569">MTELSTAFDSTMAILQKVGRDDLGTPTPCASWDVRGLVNHFIGSARWWASMVSGDHGLEAPEGADYAAGDFVAAYEESIRVTLGAFTAEGAADRMVSVPFGDFTGSALRAFAALDQFTHGWDLARALGYDTDLAPELASTLLAMAEVAVDDSLRGADGEAPFEAARQAPEGSCAADRLAAYLGRQV</sequence>